<dbReference type="AlphaFoldDB" id="A0A841Q6D0"/>
<accession>A0A841Q6D0</accession>
<evidence type="ECO:0000313" key="1">
    <source>
        <dbReference type="EMBL" id="MBB6453935.1"/>
    </source>
</evidence>
<dbReference type="Proteomes" id="UP000581688">
    <property type="component" value="Unassembled WGS sequence"/>
</dbReference>
<dbReference type="EMBL" id="JACHGH010000006">
    <property type="protein sequence ID" value="MBB6453935.1"/>
    <property type="molecule type" value="Genomic_DNA"/>
</dbReference>
<dbReference type="Pfam" id="PF09551">
    <property type="entry name" value="Spore_II_R"/>
    <property type="match status" value="1"/>
</dbReference>
<proteinExistence type="predicted"/>
<comment type="caution">
    <text evidence="1">The sequence shown here is derived from an EMBL/GenBank/DDBJ whole genome shotgun (WGS) entry which is preliminary data.</text>
</comment>
<organism evidence="1 2">
    <name type="scientific">Salirhabdus euzebyi</name>
    <dbReference type="NCBI Taxonomy" id="394506"/>
    <lineage>
        <taxon>Bacteria</taxon>
        <taxon>Bacillati</taxon>
        <taxon>Bacillota</taxon>
        <taxon>Bacilli</taxon>
        <taxon>Bacillales</taxon>
        <taxon>Bacillaceae</taxon>
        <taxon>Salirhabdus</taxon>
    </lineage>
</organism>
<dbReference type="NCBIfam" id="TIGR02837">
    <property type="entry name" value="spore_II_R"/>
    <property type="match status" value="1"/>
</dbReference>
<name>A0A841Q6D0_9BACI</name>
<sequence length="204" mass="23029">MKKFVFITVVAIILFINPLTGYSSNDQTTNSFQVIPDESIRLRILAHSNSDADQDVKREIRDEVNKEITKWVETLQNIDGARDVIESRLSNIEEIVQDVLQENQIDQSYEVTFGDVQFPSKVYGDNVYPAGVYEAVLITLGDGKGDNWWCVLFPPLCFLDFSNGTSVADADTNGEETELAANENKAEVKFFLVKIFDWITSLFA</sequence>
<protein>
    <submittedName>
        <fullName evidence="1">Stage II sporulation protein R</fullName>
    </submittedName>
</protein>
<gene>
    <name evidence="1" type="ORF">HNQ94_002386</name>
</gene>
<keyword evidence="2" id="KW-1185">Reference proteome</keyword>
<reference evidence="1 2" key="1">
    <citation type="submission" date="2020-08" db="EMBL/GenBank/DDBJ databases">
        <title>Genomic Encyclopedia of Type Strains, Phase IV (KMG-IV): sequencing the most valuable type-strain genomes for metagenomic binning, comparative biology and taxonomic classification.</title>
        <authorList>
            <person name="Goeker M."/>
        </authorList>
    </citation>
    <scope>NUCLEOTIDE SEQUENCE [LARGE SCALE GENOMIC DNA]</scope>
    <source>
        <strain evidence="1 2">DSM 19612</strain>
    </source>
</reference>
<evidence type="ECO:0000313" key="2">
    <source>
        <dbReference type="Proteomes" id="UP000581688"/>
    </source>
</evidence>
<dbReference type="InterPro" id="IPR014202">
    <property type="entry name" value="Spore_II_R"/>
</dbReference>
<dbReference type="RefSeq" id="WP_174496529.1">
    <property type="nucleotide sequence ID" value="NZ_CADDWK010000008.1"/>
</dbReference>